<reference evidence="2" key="1">
    <citation type="submission" date="2020-02" db="EMBL/GenBank/DDBJ databases">
        <authorList>
            <person name="Meier V. D."/>
        </authorList>
    </citation>
    <scope>NUCLEOTIDE SEQUENCE</scope>
    <source>
        <strain evidence="2">AVDCRST_MAG05</strain>
    </source>
</reference>
<dbReference type="Pfam" id="PF13577">
    <property type="entry name" value="SnoaL_4"/>
    <property type="match status" value="1"/>
</dbReference>
<dbReference type="SUPFAM" id="SSF54427">
    <property type="entry name" value="NTF2-like"/>
    <property type="match status" value="1"/>
</dbReference>
<proteinExistence type="predicted"/>
<evidence type="ECO:0000313" key="2">
    <source>
        <dbReference type="EMBL" id="CAA9537227.1"/>
    </source>
</evidence>
<feature type="domain" description="SnoaL-like" evidence="1">
    <location>
        <begin position="10"/>
        <end position="137"/>
    </location>
</feature>
<evidence type="ECO:0000259" key="1">
    <source>
        <dbReference type="Pfam" id="PF13577"/>
    </source>
</evidence>
<name>A0A6J4U072_9ACTN</name>
<dbReference type="AlphaFoldDB" id="A0A6J4U072"/>
<dbReference type="InterPro" id="IPR032710">
    <property type="entry name" value="NTF2-like_dom_sf"/>
</dbReference>
<sequence length="158" mass="17468">MEGTQAPERAVAEHDAIRRVVDGIDNAVDAKDWPLCRGFFTDEIDADFTSLAGGEPGRIPADNLVGAWRTNLHADKKSHHMRSNHRITVDGDRAEVFSKGYALNILTRPTGSDLWEVWGDYTHTLERLPGGDWRCSGMTFVVTHARGNEAARDSVPAQ</sequence>
<organism evidence="2">
    <name type="scientific">uncultured Rubrobacteraceae bacterium</name>
    <dbReference type="NCBI Taxonomy" id="349277"/>
    <lineage>
        <taxon>Bacteria</taxon>
        <taxon>Bacillati</taxon>
        <taxon>Actinomycetota</taxon>
        <taxon>Rubrobacteria</taxon>
        <taxon>Rubrobacterales</taxon>
        <taxon>Rubrobacteraceae</taxon>
        <taxon>environmental samples</taxon>
    </lineage>
</organism>
<dbReference type="Gene3D" id="3.10.450.50">
    <property type="match status" value="1"/>
</dbReference>
<accession>A0A6J4U072</accession>
<dbReference type="InterPro" id="IPR037401">
    <property type="entry name" value="SnoaL-like"/>
</dbReference>
<dbReference type="EMBL" id="CADCVM010000531">
    <property type="protein sequence ID" value="CAA9537227.1"/>
    <property type="molecule type" value="Genomic_DNA"/>
</dbReference>
<gene>
    <name evidence="2" type="ORF">AVDCRST_MAG05-4982</name>
</gene>
<protein>
    <recommendedName>
        <fullName evidence="1">SnoaL-like domain-containing protein</fullName>
    </recommendedName>
</protein>